<dbReference type="InterPro" id="IPR011989">
    <property type="entry name" value="ARM-like"/>
</dbReference>
<evidence type="ECO:0000259" key="5">
    <source>
        <dbReference type="Pfam" id="PF08161"/>
    </source>
</evidence>
<comment type="subcellular location">
    <subcellularLocation>
        <location evidence="1">Nucleus</location>
    </subcellularLocation>
</comment>
<dbReference type="Gene3D" id="1.25.10.10">
    <property type="entry name" value="Leucine-rich Repeat Variant"/>
    <property type="match status" value="2"/>
</dbReference>
<feature type="compositionally biased region" description="Polar residues" evidence="4">
    <location>
        <begin position="1033"/>
        <end position="1042"/>
    </location>
</feature>
<feature type="domain" description="RRP12 N-terminal HEAT" evidence="6">
    <location>
        <begin position="23"/>
        <end position="207"/>
    </location>
</feature>
<protein>
    <submittedName>
        <fullName evidence="7">Similar to Saccharomyces cerevisiae YPL012W RRP12 Protein required for export of the ribosomal subunits</fullName>
    </submittedName>
</protein>
<sequence length="1219" mass="136330">MDADQVAHMLELEDRLSKIRKQATSKLENQKHIAIILTAVEDNIEGHDTNDTSKNIISYMVAFMSLLDQAIDKDTHNIIDLQLATAATYLLDIIFQYSPKKLLRSKFSELLAKIAPCITDEKAEPLLIRSAIGCLASLLVAQDAQAWNNTHNLTITPMRGLQGLLELSLDPRPKIRKRALEALHKILENPPVAPTAEHVASTTISVFAINQLTDVLNELNGLSNKQLKNQTVKDDINSKVIKCLRLVSTVVTSGQWPTGQIEPLCDMLLDVTKSSDQYLVSTSFECFEKLFNSMAESTVSAGLAEDKYVKVIDTIFQLRPSNNDTHLVGSWIAVVVKGMSTYAVGSPMNAMAKIPEVFELMSIYLQSENKEISFSASQCLIAVLTQAIKDEILLTPEQSQNNISKKDAKLVTNVINSLSETFCEFLTVRYTNCTKEILNILAAAYKKLRFRAHPALDKPLQIVDSWRVNEKQETMELVSEIELVIGNAVSAIGPDIVLKTLPLNLNNEIPDQPGRAWLLPLLRDYTRNAKLSIFITDLLPAAKDFESRLDSFPKESVQLRIYQTIIDQIWSTLPHFAELPTDLMESFTDEFASDLCSLLYSNTDLRTVICHTLKMLVESNLMYSEGALQDDIILQATFPVEESKKNLEYLKTKSVNILAVLFNIFTQTASNLRGYILDTIESYLKISSPEDVEKMFNNVCGLLKNSMEKEAASNDGSSNNSNNNKPQLTATLLDIVVNMVRYLPAKCYGPLFMIFDQTVNSNDTLIQKRAYRIISKLSEISLGEDAISNYLSEIESILLRNSNSVHTSARSGRLAAIKTVINLLPPDHMNFIVQVSAEIILATKDVNEKTRGLAFEILILMAERMQNGGSIDMGDGNVQVASLSEFFKIISAGLIGESQHMVSSTITAFACLMFEFKDSLPADNVLDIYDTIELYLTSNSVEIAKSAIGFTKVCILGLPEEMMRPKVPALIPKLLRWSHEHTGHFKAKVKHIIERLIRRFGYEYVEANFPEDDLKLLTNIRKTRNRNKRKDANGTNDETTLPTAKGPKFMSAFDEAVYASSDNEDEGDDNEVNHKKTKQYIIEKSDGNPLDLLDADTLAHISSTRPKKFNKKDQKKKLLSDDAFAFDDEGKLIVKGKKNGAANDDDDPIKNMTSGINAYLEAVKSGPVRGQKNKLKFKKGKRDEDNFSDDESTPKRNVGRNKIGKNFKKGGKFKSRRRL</sequence>
<keyword evidence="8" id="KW-1185">Reference proteome</keyword>
<dbReference type="PANTHER" id="PTHR48287:SF1">
    <property type="entry name" value="ARM REPEAT SUPERFAMILY PROTEIN"/>
    <property type="match status" value="1"/>
</dbReference>
<name>A0A1X7R092_9SACH</name>
<reference evidence="7 8" key="1">
    <citation type="submission" date="2017-04" db="EMBL/GenBank/DDBJ databases">
        <authorList>
            <person name="Afonso C.L."/>
            <person name="Miller P.J."/>
            <person name="Scott M.A."/>
            <person name="Spackman E."/>
            <person name="Goraichik I."/>
            <person name="Dimitrov K.M."/>
            <person name="Suarez D.L."/>
            <person name="Swayne D.E."/>
        </authorList>
    </citation>
    <scope>NUCLEOTIDE SEQUENCE [LARGE SCALE GENOMIC DNA]</scope>
</reference>
<feature type="region of interest" description="Disordered" evidence="4">
    <location>
        <begin position="1025"/>
        <end position="1046"/>
    </location>
</feature>
<dbReference type="InterPro" id="IPR052087">
    <property type="entry name" value="RRP12"/>
</dbReference>
<feature type="region of interest" description="Disordered" evidence="4">
    <location>
        <begin position="1167"/>
        <end position="1219"/>
    </location>
</feature>
<dbReference type="PANTHER" id="PTHR48287">
    <property type="entry name" value="ARM REPEAT SUPERFAMILY PROTEIN"/>
    <property type="match status" value="1"/>
</dbReference>
<organism evidence="7 8">
    <name type="scientific">Maudiozyma saulgeensis</name>
    <dbReference type="NCBI Taxonomy" id="1789683"/>
    <lineage>
        <taxon>Eukaryota</taxon>
        <taxon>Fungi</taxon>
        <taxon>Dikarya</taxon>
        <taxon>Ascomycota</taxon>
        <taxon>Saccharomycotina</taxon>
        <taxon>Saccharomycetes</taxon>
        <taxon>Saccharomycetales</taxon>
        <taxon>Saccharomycetaceae</taxon>
        <taxon>Maudiozyma</taxon>
    </lineage>
</organism>
<evidence type="ECO:0000256" key="1">
    <source>
        <dbReference type="ARBA" id="ARBA00004123"/>
    </source>
</evidence>
<dbReference type="AlphaFoldDB" id="A0A1X7R092"/>
<evidence type="ECO:0000313" key="7">
    <source>
        <dbReference type="EMBL" id="SMN19107.1"/>
    </source>
</evidence>
<proteinExistence type="inferred from homology"/>
<dbReference type="InterPro" id="IPR057860">
    <property type="entry name" value="HEAT_RRP12_N"/>
</dbReference>
<dbReference type="GO" id="GO:0005634">
    <property type="term" value="C:nucleus"/>
    <property type="evidence" value="ECO:0007669"/>
    <property type="project" value="UniProtKB-SubCell"/>
</dbReference>
<dbReference type="InterPro" id="IPR012978">
    <property type="entry name" value="HEAT_RRP12"/>
</dbReference>
<dbReference type="InterPro" id="IPR016024">
    <property type="entry name" value="ARM-type_fold"/>
</dbReference>
<feature type="compositionally biased region" description="Basic residues" evidence="4">
    <location>
        <begin position="1171"/>
        <end position="1180"/>
    </location>
</feature>
<dbReference type="STRING" id="1789683.A0A1X7R092"/>
<dbReference type="OrthoDB" id="2192888at2759"/>
<evidence type="ECO:0000256" key="3">
    <source>
        <dbReference type="ARBA" id="ARBA00023242"/>
    </source>
</evidence>
<dbReference type="EMBL" id="FXLY01000003">
    <property type="protein sequence ID" value="SMN19107.1"/>
    <property type="molecule type" value="Genomic_DNA"/>
</dbReference>
<evidence type="ECO:0000256" key="4">
    <source>
        <dbReference type="SAM" id="MobiDB-lite"/>
    </source>
</evidence>
<dbReference type="SUPFAM" id="SSF48371">
    <property type="entry name" value="ARM repeat"/>
    <property type="match status" value="1"/>
</dbReference>
<dbReference type="Proteomes" id="UP000196158">
    <property type="component" value="Unassembled WGS sequence"/>
</dbReference>
<dbReference type="Pfam" id="PF08161">
    <property type="entry name" value="RRP12_HEAT"/>
    <property type="match status" value="1"/>
</dbReference>
<evidence type="ECO:0000313" key="8">
    <source>
        <dbReference type="Proteomes" id="UP000196158"/>
    </source>
</evidence>
<evidence type="ECO:0000259" key="6">
    <source>
        <dbReference type="Pfam" id="PF25772"/>
    </source>
</evidence>
<dbReference type="Pfam" id="PF25772">
    <property type="entry name" value="HEAT_RRP12_N"/>
    <property type="match status" value="1"/>
</dbReference>
<evidence type="ECO:0000256" key="2">
    <source>
        <dbReference type="ARBA" id="ARBA00007690"/>
    </source>
</evidence>
<keyword evidence="3" id="KW-0539">Nucleus</keyword>
<comment type="similarity">
    <text evidence="2">Belongs to the RRP12 family.</text>
</comment>
<gene>
    <name evidence="7" type="ORF">KASA_0P02629G</name>
</gene>
<feature type="domain" description="RRP12 HEAT" evidence="5">
    <location>
        <begin position="366"/>
        <end position="668"/>
    </location>
</feature>
<accession>A0A1X7R092</accession>
<feature type="compositionally biased region" description="Basic residues" evidence="4">
    <location>
        <begin position="1197"/>
        <end position="1219"/>
    </location>
</feature>